<dbReference type="AlphaFoldDB" id="A0A370K7Z3"/>
<keyword evidence="2" id="KW-1185">Reference proteome</keyword>
<dbReference type="InterPro" id="IPR012349">
    <property type="entry name" value="Split_barrel_FMN-bd"/>
</dbReference>
<dbReference type="OrthoDB" id="5940554at2"/>
<evidence type="ECO:0000313" key="1">
    <source>
        <dbReference type="EMBL" id="RDI98771.1"/>
    </source>
</evidence>
<protein>
    <submittedName>
        <fullName evidence="1">Uncharacterized protein</fullName>
    </submittedName>
</protein>
<dbReference type="Proteomes" id="UP000254711">
    <property type="component" value="Unassembled WGS sequence"/>
</dbReference>
<evidence type="ECO:0000313" key="2">
    <source>
        <dbReference type="Proteomes" id="UP000254711"/>
    </source>
</evidence>
<dbReference type="EMBL" id="QQSY01000002">
    <property type="protein sequence ID" value="RDI98771.1"/>
    <property type="molecule type" value="Genomic_DNA"/>
</dbReference>
<dbReference type="RefSeq" id="WP_114824860.1">
    <property type="nucleotide sequence ID" value="NZ_QQSY01000002.1"/>
</dbReference>
<accession>A0A370K7Z3</accession>
<reference evidence="1 2" key="1">
    <citation type="submission" date="2018-07" db="EMBL/GenBank/DDBJ databases">
        <title>Dyella solisilvae sp. nov., isolated from the pine and broad-leaved mixed forest soil.</title>
        <authorList>
            <person name="Gao Z."/>
            <person name="Qiu L."/>
        </authorList>
    </citation>
    <scope>NUCLEOTIDE SEQUENCE [LARGE SCALE GENOMIC DNA]</scope>
    <source>
        <strain evidence="1 2">DHG54</strain>
    </source>
</reference>
<comment type="caution">
    <text evidence="1">The sequence shown here is derived from an EMBL/GenBank/DDBJ whole genome shotgun (WGS) entry which is preliminary data.</text>
</comment>
<proteinExistence type="predicted"/>
<dbReference type="GO" id="GO:0016646">
    <property type="term" value="F:oxidoreductase activity, acting on the CH-NH group of donors, NAD or NADP as acceptor"/>
    <property type="evidence" value="ECO:0007669"/>
    <property type="project" value="UniProtKB-ARBA"/>
</dbReference>
<organism evidence="1 2">
    <name type="scientific">Dyella solisilvae</name>
    <dbReference type="NCBI Taxonomy" id="1920168"/>
    <lineage>
        <taxon>Bacteria</taxon>
        <taxon>Pseudomonadati</taxon>
        <taxon>Pseudomonadota</taxon>
        <taxon>Gammaproteobacteria</taxon>
        <taxon>Lysobacterales</taxon>
        <taxon>Rhodanobacteraceae</taxon>
        <taxon>Dyella</taxon>
    </lineage>
</organism>
<name>A0A370K7Z3_9GAMM</name>
<dbReference type="Gene3D" id="2.30.110.10">
    <property type="entry name" value="Electron Transport, Fmn-binding Protein, Chain A"/>
    <property type="match status" value="1"/>
</dbReference>
<dbReference type="GO" id="GO:0010181">
    <property type="term" value="F:FMN binding"/>
    <property type="evidence" value="ECO:0007669"/>
    <property type="project" value="InterPro"/>
</dbReference>
<dbReference type="SUPFAM" id="SSF50475">
    <property type="entry name" value="FMN-binding split barrel"/>
    <property type="match status" value="1"/>
</dbReference>
<gene>
    <name evidence="1" type="ORF">DVT68_09670</name>
</gene>
<sequence>MWKDWIRPWVRPLPQWSTIAVAPPQRVVSATLHWDGHSVDVTTDHTVASLKPLSIATSIDAGQRPTLEYRDSATGRPLGFLHLAKAAGVATNGAALAVYHVASGEHRCLDWPRRPWNTWLQNRLMRKTPSSHHGLMQPAAVQQLMIAYLCPRPVVLVSVATAGHCNIFPMDLIGPLGASGLYSLALRSTNVSAHVMREVRQVVLSNVPATMKAQVYQLSQHHKTPLTDWAALPFPVRPSKAFGIPAVSDALRIQELTIVDSQELGSHIFFLCHVETDQPAVDGAQLHHTPGFHQAYRRRRHMPFTEI</sequence>